<keyword evidence="2" id="KW-1185">Reference proteome</keyword>
<reference evidence="1" key="3">
    <citation type="submission" date="2025-09" db="UniProtKB">
        <authorList>
            <consortium name="Ensembl"/>
        </authorList>
    </citation>
    <scope>IDENTIFICATION</scope>
</reference>
<dbReference type="Proteomes" id="UP000314982">
    <property type="component" value="Unassembled WGS sequence"/>
</dbReference>
<dbReference type="SUPFAM" id="SSF50978">
    <property type="entry name" value="WD40 repeat-like"/>
    <property type="match status" value="1"/>
</dbReference>
<dbReference type="AlphaFoldDB" id="A0A4W5LB69"/>
<sequence length="56" mass="6149">MICSSFSAGGMFLATGSTDHIIRVFYFASGQPQKISELESHTDKVDSIQFSNCSDR</sequence>
<dbReference type="PANTHER" id="PTHR16266">
    <property type="entry name" value="WD REPEAT DOMAIN 9"/>
    <property type="match status" value="1"/>
</dbReference>
<protein>
    <submittedName>
        <fullName evidence="1">Uncharacterized protein</fullName>
    </submittedName>
</protein>
<accession>A0A4W5LB69</accession>
<dbReference type="Gene3D" id="2.130.10.10">
    <property type="entry name" value="YVTN repeat-like/Quinoprotein amine dehydrogenase"/>
    <property type="match status" value="1"/>
</dbReference>
<dbReference type="PANTHER" id="PTHR16266:SF4">
    <property type="entry name" value="PH-INTERACTING PROTEIN"/>
    <property type="match status" value="1"/>
</dbReference>
<proteinExistence type="predicted"/>
<reference evidence="1" key="2">
    <citation type="submission" date="2025-08" db="UniProtKB">
        <authorList>
            <consortium name="Ensembl"/>
        </authorList>
    </citation>
    <scope>IDENTIFICATION</scope>
</reference>
<dbReference type="Ensembl" id="ENSHHUT00000023944.1">
    <property type="protein sequence ID" value="ENSHHUP00000023077.1"/>
    <property type="gene ID" value="ENSHHUG00000014460.1"/>
</dbReference>
<dbReference type="GO" id="GO:0005634">
    <property type="term" value="C:nucleus"/>
    <property type="evidence" value="ECO:0007669"/>
    <property type="project" value="TreeGrafter"/>
</dbReference>
<dbReference type="InterPro" id="IPR001680">
    <property type="entry name" value="WD40_rpt"/>
</dbReference>
<reference evidence="2" key="1">
    <citation type="submission" date="2018-06" db="EMBL/GenBank/DDBJ databases">
        <title>Genome assembly of Danube salmon.</title>
        <authorList>
            <person name="Macqueen D.J."/>
            <person name="Gundappa M.K."/>
        </authorList>
    </citation>
    <scope>NUCLEOTIDE SEQUENCE [LARGE SCALE GENOMIC DNA]</scope>
</reference>
<dbReference type="InterPro" id="IPR052060">
    <property type="entry name" value="Bromo_WD_repeat"/>
</dbReference>
<evidence type="ECO:0000313" key="1">
    <source>
        <dbReference type="Ensembl" id="ENSHHUP00000023077.1"/>
    </source>
</evidence>
<dbReference type="InterPro" id="IPR036322">
    <property type="entry name" value="WD40_repeat_dom_sf"/>
</dbReference>
<dbReference type="Pfam" id="PF00400">
    <property type="entry name" value="WD40"/>
    <property type="match status" value="1"/>
</dbReference>
<dbReference type="GO" id="GO:0006357">
    <property type="term" value="P:regulation of transcription by RNA polymerase II"/>
    <property type="evidence" value="ECO:0007669"/>
    <property type="project" value="TreeGrafter"/>
</dbReference>
<name>A0A4W5LB69_9TELE</name>
<evidence type="ECO:0000313" key="2">
    <source>
        <dbReference type="Proteomes" id="UP000314982"/>
    </source>
</evidence>
<dbReference type="GO" id="GO:0007010">
    <property type="term" value="P:cytoskeleton organization"/>
    <property type="evidence" value="ECO:0007669"/>
    <property type="project" value="TreeGrafter"/>
</dbReference>
<dbReference type="GO" id="GO:0008360">
    <property type="term" value="P:regulation of cell shape"/>
    <property type="evidence" value="ECO:0007669"/>
    <property type="project" value="TreeGrafter"/>
</dbReference>
<dbReference type="InterPro" id="IPR015943">
    <property type="entry name" value="WD40/YVTN_repeat-like_dom_sf"/>
</dbReference>
<organism evidence="1 2">
    <name type="scientific">Hucho hucho</name>
    <name type="common">huchen</name>
    <dbReference type="NCBI Taxonomy" id="62062"/>
    <lineage>
        <taxon>Eukaryota</taxon>
        <taxon>Metazoa</taxon>
        <taxon>Chordata</taxon>
        <taxon>Craniata</taxon>
        <taxon>Vertebrata</taxon>
        <taxon>Euteleostomi</taxon>
        <taxon>Actinopterygii</taxon>
        <taxon>Neopterygii</taxon>
        <taxon>Teleostei</taxon>
        <taxon>Protacanthopterygii</taxon>
        <taxon>Salmoniformes</taxon>
        <taxon>Salmonidae</taxon>
        <taxon>Salmoninae</taxon>
        <taxon>Hucho</taxon>
    </lineage>
</organism>